<organism evidence="3 4">
    <name type="scientific">Cytospora mali</name>
    <name type="common">Apple Valsa canker fungus</name>
    <name type="synonym">Valsa mali</name>
    <dbReference type="NCBI Taxonomy" id="578113"/>
    <lineage>
        <taxon>Eukaryota</taxon>
        <taxon>Fungi</taxon>
        <taxon>Dikarya</taxon>
        <taxon>Ascomycota</taxon>
        <taxon>Pezizomycotina</taxon>
        <taxon>Sordariomycetes</taxon>
        <taxon>Sordariomycetidae</taxon>
        <taxon>Diaporthales</taxon>
        <taxon>Cytosporaceae</taxon>
        <taxon>Cytospora</taxon>
    </lineage>
</organism>
<evidence type="ECO:0000313" key="3">
    <source>
        <dbReference type="EMBL" id="KUI52961.1"/>
    </source>
</evidence>
<accession>A0A194UMT1</accession>
<protein>
    <submittedName>
        <fullName evidence="3">Heterokaryon incompatibility protein 6, OR allele</fullName>
    </submittedName>
</protein>
<dbReference type="PANTHER" id="PTHR24148">
    <property type="entry name" value="ANKYRIN REPEAT DOMAIN-CONTAINING PROTEIN 39 HOMOLOG-RELATED"/>
    <property type="match status" value="1"/>
</dbReference>
<evidence type="ECO:0000313" key="4">
    <source>
        <dbReference type="Proteomes" id="UP000078576"/>
    </source>
</evidence>
<dbReference type="STRING" id="694573.A0A194UMT1"/>
<reference evidence="4" key="1">
    <citation type="submission" date="2014-12" db="EMBL/GenBank/DDBJ databases">
        <title>Genome Sequence of Valsa Canker Pathogens Uncovers a Specific Adaption of Colonization on Woody Bark.</title>
        <authorList>
            <person name="Yin Z."/>
            <person name="Liu H."/>
            <person name="Gao X."/>
            <person name="Li Z."/>
            <person name="Song N."/>
            <person name="Ke X."/>
            <person name="Dai Q."/>
            <person name="Wu Y."/>
            <person name="Sun Y."/>
            <person name="Xu J.-R."/>
            <person name="Kang Z.K."/>
            <person name="Wang L."/>
            <person name="Huang L."/>
        </authorList>
    </citation>
    <scope>NUCLEOTIDE SEQUENCE [LARGE SCALE GENOMIC DNA]</scope>
    <source>
        <strain evidence="4">SXYL134</strain>
    </source>
</reference>
<dbReference type="EMBL" id="KN714667">
    <property type="protein sequence ID" value="KUI52961.1"/>
    <property type="molecule type" value="Genomic_DNA"/>
</dbReference>
<dbReference type="Proteomes" id="UP000078576">
    <property type="component" value="Unassembled WGS sequence"/>
</dbReference>
<evidence type="ECO:0000256" key="1">
    <source>
        <dbReference type="SAM" id="MobiDB-lite"/>
    </source>
</evidence>
<sequence>MSAVLPGDIFQHEPLPDKNWIRLVTVNPDPEDGKIACTVHSFDGNLCPEYVALSYLWGDPTPKHTIYVNGLPRKIHENLWHFFHRAWRNEATEYFWIDSICLDQDNHSERNEQVQRMGDIYSQAHHVLSWIGENASGAEALLTLAEFGQHSLWLDEPLDPDSPAAIRVWDALSQLMEETYWERVWIFQEIICARQCFVVYGPVEMRFEDLVRHLSAASDHVYAHRSPATVRRHWIFRLAGLRDDMKCSQRLAFVKLVAMLSSCTSTREVDRIYGLLGLASRFDPDFDPRALEVNYDKSLVEVFWDIACLSTGTLHHDEYLWFLGSMPIWKDRGDKVIETASFVGSHLEKYSNAATTPEGWRSRARVAHKIYEAIAMTYPYTYRKGLGRTPQRFVQTCGAWKAAVKYALSDVHRHYARPKSLSWHGTEFTEIKMGVDTEPPWPRTGHYSQPEGVILGLSLLVRIIDRAYVRDRLPASSLGSTKWFCDVHMPRHVVAEKVDVIPFTFCGLYTAADLGMTCAAHSTNCVYSSLSLELEGEGLVLELRDLKDSSYDKDSMGRADTRGTSLVGGPKQQVQTWSRQQVIG</sequence>
<dbReference type="PANTHER" id="PTHR24148:SF73">
    <property type="entry name" value="HET DOMAIN PROTEIN (AFU_ORTHOLOGUE AFUA_8G01020)"/>
    <property type="match status" value="1"/>
</dbReference>
<dbReference type="AlphaFoldDB" id="A0A194UMT1"/>
<dbReference type="InterPro" id="IPR052895">
    <property type="entry name" value="HetReg/Transcr_Mod"/>
</dbReference>
<proteinExistence type="predicted"/>
<dbReference type="InterPro" id="IPR010730">
    <property type="entry name" value="HET"/>
</dbReference>
<feature type="compositionally biased region" description="Basic and acidic residues" evidence="1">
    <location>
        <begin position="551"/>
        <end position="561"/>
    </location>
</feature>
<keyword evidence="4" id="KW-1185">Reference proteome</keyword>
<name>A0A194UMT1_CYTMA</name>
<feature type="region of interest" description="Disordered" evidence="1">
    <location>
        <begin position="551"/>
        <end position="577"/>
    </location>
</feature>
<evidence type="ECO:0000259" key="2">
    <source>
        <dbReference type="Pfam" id="PF06985"/>
    </source>
</evidence>
<feature type="domain" description="Heterokaryon incompatibility" evidence="2">
    <location>
        <begin position="50"/>
        <end position="189"/>
    </location>
</feature>
<dbReference type="OrthoDB" id="2157530at2759"/>
<gene>
    <name evidence="3" type="ORF">VP1G_00345</name>
</gene>
<dbReference type="Pfam" id="PF06985">
    <property type="entry name" value="HET"/>
    <property type="match status" value="1"/>
</dbReference>